<dbReference type="AlphaFoldDB" id="A0AAD5X072"/>
<keyword evidence="3" id="KW-1185">Reference proteome</keyword>
<feature type="non-terminal residue" evidence="2">
    <location>
        <position position="60"/>
    </location>
</feature>
<organism evidence="2 3">
    <name type="scientific">Rhizophlyctis rosea</name>
    <dbReference type="NCBI Taxonomy" id="64517"/>
    <lineage>
        <taxon>Eukaryota</taxon>
        <taxon>Fungi</taxon>
        <taxon>Fungi incertae sedis</taxon>
        <taxon>Chytridiomycota</taxon>
        <taxon>Chytridiomycota incertae sedis</taxon>
        <taxon>Chytridiomycetes</taxon>
        <taxon>Rhizophlyctidales</taxon>
        <taxon>Rhizophlyctidaceae</taxon>
        <taxon>Rhizophlyctis</taxon>
    </lineage>
</organism>
<evidence type="ECO:0000256" key="1">
    <source>
        <dbReference type="SAM" id="MobiDB-lite"/>
    </source>
</evidence>
<gene>
    <name evidence="2" type="ORF">HK097_010899</name>
</gene>
<proteinExistence type="predicted"/>
<evidence type="ECO:0000313" key="2">
    <source>
        <dbReference type="EMBL" id="KAJ3048084.1"/>
    </source>
</evidence>
<feature type="non-terminal residue" evidence="2">
    <location>
        <position position="1"/>
    </location>
</feature>
<name>A0AAD5X072_9FUNG</name>
<comment type="caution">
    <text evidence="2">The sequence shown here is derived from an EMBL/GenBank/DDBJ whole genome shotgun (WGS) entry which is preliminary data.</text>
</comment>
<sequence>YLTTTRQRLPNLRPPVRRSPPGSPIHKIHLPLHHLRRIRRKFLERECVHRSYIKGTDSHL</sequence>
<feature type="region of interest" description="Disordered" evidence="1">
    <location>
        <begin position="1"/>
        <end position="27"/>
    </location>
</feature>
<accession>A0AAD5X072</accession>
<dbReference type="Proteomes" id="UP001212841">
    <property type="component" value="Unassembled WGS sequence"/>
</dbReference>
<reference evidence="2" key="1">
    <citation type="submission" date="2020-05" db="EMBL/GenBank/DDBJ databases">
        <title>Phylogenomic resolution of chytrid fungi.</title>
        <authorList>
            <person name="Stajich J.E."/>
            <person name="Amses K."/>
            <person name="Simmons R."/>
            <person name="Seto K."/>
            <person name="Myers J."/>
            <person name="Bonds A."/>
            <person name="Quandt C.A."/>
            <person name="Barry K."/>
            <person name="Liu P."/>
            <person name="Grigoriev I."/>
            <person name="Longcore J.E."/>
            <person name="James T.Y."/>
        </authorList>
    </citation>
    <scope>NUCLEOTIDE SEQUENCE</scope>
    <source>
        <strain evidence="2">JEL0318</strain>
    </source>
</reference>
<protein>
    <submittedName>
        <fullName evidence="2">Uncharacterized protein</fullName>
    </submittedName>
</protein>
<evidence type="ECO:0000313" key="3">
    <source>
        <dbReference type="Proteomes" id="UP001212841"/>
    </source>
</evidence>
<dbReference type="EMBL" id="JADGJD010000850">
    <property type="protein sequence ID" value="KAJ3048084.1"/>
    <property type="molecule type" value="Genomic_DNA"/>
</dbReference>